<comment type="similarity">
    <text evidence="3">Belongs to the methyl-accepting chemotaxis (MCP) protein family.</text>
</comment>
<keyword evidence="5" id="KW-0472">Membrane</keyword>
<keyword evidence="9" id="KW-1185">Reference proteome</keyword>
<reference evidence="8 9" key="1">
    <citation type="submission" date="2024-09" db="EMBL/GenBank/DDBJ databases">
        <authorList>
            <person name="Sun Q."/>
            <person name="Mori K."/>
        </authorList>
    </citation>
    <scope>NUCLEOTIDE SEQUENCE [LARGE SCALE GENOMIC DNA]</scope>
    <source>
        <strain evidence="8 9">CCM 8545</strain>
    </source>
</reference>
<evidence type="ECO:0000256" key="4">
    <source>
        <dbReference type="PROSITE-ProRule" id="PRU00284"/>
    </source>
</evidence>
<comment type="caution">
    <text evidence="8">The sequence shown here is derived from an EMBL/GenBank/DDBJ whole genome shotgun (WGS) entry which is preliminary data.</text>
</comment>
<evidence type="ECO:0000313" key="9">
    <source>
        <dbReference type="Proteomes" id="UP001589758"/>
    </source>
</evidence>
<dbReference type="CDD" id="cd00130">
    <property type="entry name" value="PAS"/>
    <property type="match status" value="1"/>
</dbReference>
<evidence type="ECO:0000313" key="8">
    <source>
        <dbReference type="EMBL" id="MFC0178676.1"/>
    </source>
</evidence>
<dbReference type="InterPro" id="IPR051310">
    <property type="entry name" value="MCP_chemotaxis"/>
</dbReference>
<gene>
    <name evidence="8" type="ORF">ACFFIT_00920</name>
</gene>
<dbReference type="InterPro" id="IPR035965">
    <property type="entry name" value="PAS-like_dom_sf"/>
</dbReference>
<dbReference type="PROSITE" id="PS50111">
    <property type="entry name" value="CHEMOTAXIS_TRANSDUC_2"/>
    <property type="match status" value="1"/>
</dbReference>
<name>A0ABV6CAW2_9GAMM</name>
<dbReference type="Gene3D" id="3.30.450.20">
    <property type="entry name" value="PAS domain"/>
    <property type="match status" value="1"/>
</dbReference>
<evidence type="ECO:0000256" key="2">
    <source>
        <dbReference type="ARBA" id="ARBA00023224"/>
    </source>
</evidence>
<organism evidence="8 9">
    <name type="scientific">Thorsellia kenyensis</name>
    <dbReference type="NCBI Taxonomy" id="1549888"/>
    <lineage>
        <taxon>Bacteria</taxon>
        <taxon>Pseudomonadati</taxon>
        <taxon>Pseudomonadota</taxon>
        <taxon>Gammaproteobacteria</taxon>
        <taxon>Enterobacterales</taxon>
        <taxon>Thorselliaceae</taxon>
        <taxon>Thorsellia</taxon>
    </lineage>
</organism>
<keyword evidence="1" id="KW-0145">Chemotaxis</keyword>
<accession>A0ABV6CAW2</accession>
<dbReference type="SUPFAM" id="SSF58104">
    <property type="entry name" value="Methyl-accepting chemotaxis protein (MCP) signaling domain"/>
    <property type="match status" value="1"/>
</dbReference>
<evidence type="ECO:0000256" key="1">
    <source>
        <dbReference type="ARBA" id="ARBA00022500"/>
    </source>
</evidence>
<dbReference type="NCBIfam" id="TIGR00229">
    <property type="entry name" value="sensory_box"/>
    <property type="match status" value="1"/>
</dbReference>
<feature type="domain" description="Methyl-accepting transducer" evidence="6">
    <location>
        <begin position="270"/>
        <end position="499"/>
    </location>
</feature>
<evidence type="ECO:0000259" key="6">
    <source>
        <dbReference type="PROSITE" id="PS50111"/>
    </source>
</evidence>
<dbReference type="InterPro" id="IPR000014">
    <property type="entry name" value="PAS"/>
</dbReference>
<dbReference type="InterPro" id="IPR004090">
    <property type="entry name" value="Chemotax_Me-accpt_rcpt"/>
</dbReference>
<proteinExistence type="inferred from homology"/>
<dbReference type="InterPro" id="IPR004089">
    <property type="entry name" value="MCPsignal_dom"/>
</dbReference>
<keyword evidence="2 4" id="KW-0807">Transducer</keyword>
<dbReference type="PRINTS" id="PR00260">
    <property type="entry name" value="CHEMTRNSDUCR"/>
</dbReference>
<dbReference type="PANTHER" id="PTHR43531:SF7">
    <property type="entry name" value="AEROTAXIS RECEPTOR"/>
    <property type="match status" value="1"/>
</dbReference>
<feature type="transmembrane region" description="Helical" evidence="5">
    <location>
        <begin position="192"/>
        <end position="211"/>
    </location>
</feature>
<dbReference type="Gene3D" id="1.10.287.950">
    <property type="entry name" value="Methyl-accepting chemotaxis protein"/>
    <property type="match status" value="1"/>
</dbReference>
<keyword evidence="5" id="KW-0812">Transmembrane</keyword>
<dbReference type="PANTHER" id="PTHR43531">
    <property type="entry name" value="PROTEIN ICFG"/>
    <property type="match status" value="1"/>
</dbReference>
<sequence length="515" mass="57103">MRNNQPVTQKEFELGSNTTLTSTTDIDSRITFANEAFKHVSGFDYNEFLGQPHNLVRHPDMPQEAFFDMWKTLKRGEPWSAVVKNRRKNGDHYWVVANAMPVIKDDKHIGYMSIRTKPTSAQVQEAEKVYAQMRENRSPFKLHKGLVLRKGFLSFLNLNKVLSLRARAHFPLILLSFLVLLTGWFIDMDKSKFMALAGSTIFFDILALLWIELQLVRPMLHIKNQALDIASGKQYGSMSIDRADEFGMTLRSIGQIGLKFKWVIGDLKEETMSVYDAGNKIVDKMEGLSRQIELATESVNSTASAMTQITSSVQSTSEAAKQASQYASVANASAIKGGNAMADIIKTMQEISASAKKIGDIITIIDGIAFQTNILALNAAVEAARAGEQGRGFAVVAGEVRQLAQRSAQAANEIKGLIENSNVKVQAGSNLVENADKEITEIVQQVQRVHAMIEDISNATLEQTQGIMQIDVSVDKLDKIINENAHLTEETMDVTKELQEKTQSLVNATKAFDSK</sequence>
<dbReference type="PROSITE" id="PS50112">
    <property type="entry name" value="PAS"/>
    <property type="match status" value="1"/>
</dbReference>
<evidence type="ECO:0000256" key="5">
    <source>
        <dbReference type="SAM" id="Phobius"/>
    </source>
</evidence>
<dbReference type="RefSeq" id="WP_385875529.1">
    <property type="nucleotide sequence ID" value="NZ_JBHLXE010000013.1"/>
</dbReference>
<evidence type="ECO:0000259" key="7">
    <source>
        <dbReference type="PROSITE" id="PS50112"/>
    </source>
</evidence>
<feature type="transmembrane region" description="Helical" evidence="5">
    <location>
        <begin position="168"/>
        <end position="186"/>
    </location>
</feature>
<dbReference type="Pfam" id="PF08447">
    <property type="entry name" value="PAS_3"/>
    <property type="match status" value="1"/>
</dbReference>
<dbReference type="InterPro" id="IPR013655">
    <property type="entry name" value="PAS_fold_3"/>
</dbReference>
<dbReference type="EMBL" id="JBHLXE010000013">
    <property type="protein sequence ID" value="MFC0178676.1"/>
    <property type="molecule type" value="Genomic_DNA"/>
</dbReference>
<dbReference type="Pfam" id="PF00015">
    <property type="entry name" value="MCPsignal"/>
    <property type="match status" value="1"/>
</dbReference>
<keyword evidence="5" id="KW-1133">Transmembrane helix</keyword>
<evidence type="ECO:0000256" key="3">
    <source>
        <dbReference type="ARBA" id="ARBA00029447"/>
    </source>
</evidence>
<dbReference type="SUPFAM" id="SSF55785">
    <property type="entry name" value="PYP-like sensor domain (PAS domain)"/>
    <property type="match status" value="1"/>
</dbReference>
<dbReference type="Proteomes" id="UP001589758">
    <property type="component" value="Unassembled WGS sequence"/>
</dbReference>
<dbReference type="SMART" id="SM00283">
    <property type="entry name" value="MA"/>
    <property type="match status" value="1"/>
</dbReference>
<feature type="domain" description="PAS" evidence="7">
    <location>
        <begin position="25"/>
        <end position="60"/>
    </location>
</feature>
<protein>
    <submittedName>
        <fullName evidence="8">Methyl-accepting chemotaxis protein</fullName>
    </submittedName>
</protein>
<dbReference type="CDD" id="cd11386">
    <property type="entry name" value="MCP_signal"/>
    <property type="match status" value="1"/>
</dbReference>